<sequence length="56" mass="6192">ELHVARLCREQLVVDYEQEMWVNLDSSISALCTITASGNRLKYTSVPSPSVAPPSE</sequence>
<keyword evidence="2" id="KW-1185">Reference proteome</keyword>
<proteinExistence type="predicted"/>
<organism evidence="1 2">
    <name type="scientific">Chaenocephalus aceratus</name>
    <name type="common">Blackfin icefish</name>
    <name type="synonym">Chaenichthys aceratus</name>
    <dbReference type="NCBI Taxonomy" id="36190"/>
    <lineage>
        <taxon>Eukaryota</taxon>
        <taxon>Metazoa</taxon>
        <taxon>Chordata</taxon>
        <taxon>Craniata</taxon>
        <taxon>Vertebrata</taxon>
        <taxon>Euteleostomi</taxon>
        <taxon>Actinopterygii</taxon>
        <taxon>Neopterygii</taxon>
        <taxon>Teleostei</taxon>
        <taxon>Neoteleostei</taxon>
        <taxon>Acanthomorphata</taxon>
        <taxon>Eupercaria</taxon>
        <taxon>Perciformes</taxon>
        <taxon>Notothenioidei</taxon>
        <taxon>Channichthyidae</taxon>
        <taxon>Chaenocephalus</taxon>
    </lineage>
</organism>
<gene>
    <name evidence="1" type="ORF">KUCAC02_030486</name>
</gene>
<evidence type="ECO:0000313" key="2">
    <source>
        <dbReference type="Proteomes" id="UP001057452"/>
    </source>
</evidence>
<evidence type="ECO:0000313" key="1">
    <source>
        <dbReference type="EMBL" id="KAI4827059.1"/>
    </source>
</evidence>
<feature type="non-terminal residue" evidence="1">
    <location>
        <position position="56"/>
    </location>
</feature>
<dbReference type="EMBL" id="CM043789">
    <property type="protein sequence ID" value="KAI4827059.1"/>
    <property type="molecule type" value="Genomic_DNA"/>
</dbReference>
<reference evidence="1" key="1">
    <citation type="submission" date="2022-05" db="EMBL/GenBank/DDBJ databases">
        <title>Chromosome-level genome of Chaenocephalus aceratus.</title>
        <authorList>
            <person name="Park H."/>
        </authorList>
    </citation>
    <scope>NUCLEOTIDE SEQUENCE</scope>
    <source>
        <strain evidence="1">KU_202001</strain>
    </source>
</reference>
<accession>A0ACB9XJW1</accession>
<feature type="non-terminal residue" evidence="1">
    <location>
        <position position="1"/>
    </location>
</feature>
<name>A0ACB9XJW1_CHAAC</name>
<comment type="caution">
    <text evidence="1">The sequence shown here is derived from an EMBL/GenBank/DDBJ whole genome shotgun (WGS) entry which is preliminary data.</text>
</comment>
<protein>
    <submittedName>
        <fullName evidence="1">Uncharacterized protein</fullName>
    </submittedName>
</protein>
<dbReference type="Proteomes" id="UP001057452">
    <property type="component" value="Chromosome 5"/>
</dbReference>